<evidence type="ECO:0000313" key="3">
    <source>
        <dbReference type="Proteomes" id="UP000034778"/>
    </source>
</evidence>
<protein>
    <recommendedName>
        <fullName evidence="4">DUF1003 domain-containing protein</fullName>
    </recommendedName>
</protein>
<keyword evidence="1" id="KW-0472">Membrane</keyword>
<dbReference type="Proteomes" id="UP000034778">
    <property type="component" value="Unassembled WGS sequence"/>
</dbReference>
<keyword evidence="1" id="KW-0812">Transmembrane</keyword>
<dbReference type="STRING" id="1618566.UR35_C0008G0015"/>
<comment type="caution">
    <text evidence="2">The sequence shown here is derived from an EMBL/GenBank/DDBJ whole genome shotgun (WGS) entry which is preliminary data.</text>
</comment>
<reference evidence="2 3" key="1">
    <citation type="journal article" date="2015" name="Nature">
        <title>rRNA introns, odd ribosomes, and small enigmatic genomes across a large radiation of phyla.</title>
        <authorList>
            <person name="Brown C.T."/>
            <person name="Hug L.A."/>
            <person name="Thomas B.C."/>
            <person name="Sharon I."/>
            <person name="Castelle C.J."/>
            <person name="Singh A."/>
            <person name="Wilkins M.J."/>
            <person name="Williams K.H."/>
            <person name="Banfield J.F."/>
        </authorList>
    </citation>
    <scope>NUCLEOTIDE SEQUENCE [LARGE SCALE GENOMIC DNA]</scope>
</reference>
<gene>
    <name evidence="2" type="ORF">UR35_C0008G0015</name>
</gene>
<name>A0A0G0BZV7_9BACT</name>
<feature type="transmembrane region" description="Helical" evidence="1">
    <location>
        <begin position="26"/>
        <end position="49"/>
    </location>
</feature>
<proteinExistence type="predicted"/>
<dbReference type="AlphaFoldDB" id="A0A0G0BZV7"/>
<dbReference type="PATRIC" id="fig|1618566.3.peg.697"/>
<sequence>MSRIVQSFEAKELKKRPFIIKIADRLTSFFGSISFLILNLLFFVSWIIFNKFDKFPFPMLTMIVSLEAIFLTIVMLVSQQRQTHIATIREELDMQINKYSEREITKILNLLKLIAEKQGVKLEDKELDEMLNELELGYIERKLEEQLTSSQEH</sequence>
<keyword evidence="1" id="KW-1133">Transmembrane helix</keyword>
<accession>A0A0G0BZV7</accession>
<organism evidence="2 3">
    <name type="scientific">Candidatus Woesebacteria bacterium GW2011_GWB1_33_22</name>
    <dbReference type="NCBI Taxonomy" id="1618566"/>
    <lineage>
        <taxon>Bacteria</taxon>
        <taxon>Candidatus Woeseibacteriota</taxon>
    </lineage>
</organism>
<evidence type="ECO:0000256" key="1">
    <source>
        <dbReference type="SAM" id="Phobius"/>
    </source>
</evidence>
<dbReference type="EMBL" id="LBOW01000008">
    <property type="protein sequence ID" value="KKP44470.1"/>
    <property type="molecule type" value="Genomic_DNA"/>
</dbReference>
<dbReference type="InterPro" id="IPR010406">
    <property type="entry name" value="DUF1003"/>
</dbReference>
<dbReference type="PANTHER" id="PTHR41386">
    <property type="entry name" value="INTEGRAL MEMBRANE PROTEIN-RELATED"/>
    <property type="match status" value="1"/>
</dbReference>
<evidence type="ECO:0008006" key="4">
    <source>
        <dbReference type="Google" id="ProtNLM"/>
    </source>
</evidence>
<feature type="transmembrane region" description="Helical" evidence="1">
    <location>
        <begin position="55"/>
        <end position="77"/>
    </location>
</feature>
<evidence type="ECO:0000313" key="2">
    <source>
        <dbReference type="EMBL" id="KKP44470.1"/>
    </source>
</evidence>
<dbReference type="PANTHER" id="PTHR41386:SF1">
    <property type="entry name" value="MEMBRANE PROTEIN"/>
    <property type="match status" value="1"/>
</dbReference>
<dbReference type="Pfam" id="PF06210">
    <property type="entry name" value="DUF1003"/>
    <property type="match status" value="1"/>
</dbReference>